<gene>
    <name evidence="3" type="ORF">LJ757_16555</name>
</gene>
<dbReference type="InterPro" id="IPR001107">
    <property type="entry name" value="Band_7"/>
</dbReference>
<dbReference type="Pfam" id="PF01145">
    <property type="entry name" value="Band_7"/>
    <property type="match status" value="1"/>
</dbReference>
<feature type="domain" description="Band 7" evidence="2">
    <location>
        <begin position="67"/>
        <end position="271"/>
    </location>
</feature>
<protein>
    <recommendedName>
        <fullName evidence="2">Band 7 domain-containing protein</fullName>
    </recommendedName>
</protein>
<dbReference type="PANTHER" id="PTHR42911:SF2">
    <property type="entry name" value="PROHIBITIN FAMILY PROTEIN"/>
    <property type="match status" value="1"/>
</dbReference>
<organism evidence="3 4">
    <name type="scientific">Arthrobacter caoxuetaonis</name>
    <dbReference type="NCBI Taxonomy" id="2886935"/>
    <lineage>
        <taxon>Bacteria</taxon>
        <taxon>Bacillati</taxon>
        <taxon>Actinomycetota</taxon>
        <taxon>Actinomycetes</taxon>
        <taxon>Micrococcales</taxon>
        <taxon>Micrococcaceae</taxon>
        <taxon>Arthrobacter</taxon>
    </lineage>
</organism>
<proteinExistence type="predicted"/>
<keyword evidence="4" id="KW-1185">Reference proteome</keyword>
<evidence type="ECO:0000313" key="3">
    <source>
        <dbReference type="EMBL" id="MCC3299405.1"/>
    </source>
</evidence>
<keyword evidence="1" id="KW-1133">Transmembrane helix</keyword>
<evidence type="ECO:0000256" key="1">
    <source>
        <dbReference type="SAM" id="Phobius"/>
    </source>
</evidence>
<reference evidence="3" key="1">
    <citation type="submission" date="2021-10" db="EMBL/GenBank/DDBJ databases">
        <title>Novel species in genus Arthrobacter.</title>
        <authorList>
            <person name="Liu Y."/>
        </authorList>
    </citation>
    <scope>NUCLEOTIDE SEQUENCE</scope>
    <source>
        <strain evidence="3">Zg-Y453</strain>
    </source>
</reference>
<evidence type="ECO:0000313" key="4">
    <source>
        <dbReference type="Proteomes" id="UP001139158"/>
    </source>
</evidence>
<dbReference type="PANTHER" id="PTHR42911">
    <property type="entry name" value="MODULATOR OF FTSH PROTEASE HFLC"/>
    <property type="match status" value="1"/>
</dbReference>
<comment type="caution">
    <text evidence="3">The sequence shown here is derived from an EMBL/GenBank/DDBJ whole genome shotgun (WGS) entry which is preliminary data.</text>
</comment>
<dbReference type="RefSeq" id="WP_227897392.1">
    <property type="nucleotide sequence ID" value="NZ_CP099467.1"/>
</dbReference>
<feature type="transmembrane region" description="Helical" evidence="1">
    <location>
        <begin position="43"/>
        <end position="65"/>
    </location>
</feature>
<evidence type="ECO:0000259" key="2">
    <source>
        <dbReference type="Pfam" id="PF01145"/>
    </source>
</evidence>
<keyword evidence="1" id="KW-0812">Transmembrane</keyword>
<name>A0A9X1MHL9_9MICC</name>
<dbReference type="Proteomes" id="UP001139158">
    <property type="component" value="Unassembled WGS sequence"/>
</dbReference>
<accession>A0A9X1MHL9</accession>
<keyword evidence="1" id="KW-0472">Membrane</keyword>
<dbReference type="EMBL" id="JAJFZV010000018">
    <property type="protein sequence ID" value="MCC3299405.1"/>
    <property type="molecule type" value="Genomic_DNA"/>
</dbReference>
<dbReference type="AlphaFoldDB" id="A0A9X1MHL9"/>
<sequence>MFTVIASAVFLVGGLIVLSLGRKLKKANASGEDNGFISEIPSIAPIAIGTIALVVSASILASGVFTQVSAKNAGVLVSFGKVSEKTLSPGLHAKLPWQKVVEIDGTIQTDEYRGDSCIQVRIGDGSQACVSITNRWSVVESEANRVFQDFKSDDPTLSFRDAVISTQLKASLQKALSDYNPVAQFNGANKDASSAELSFSPDYDTVSQVVEEDMKARLGTEAMAKIESITVSYMQLSENTQKKLDDYVAAIGETRIAEQKQQTAAAQAEANRQLSSSVSNDPNVLVSKCMDTLAESAESGYQLPAGFSCWPGTGGSVVIPGTR</sequence>